<dbReference type="EMBL" id="CAJNIZ010015221">
    <property type="protein sequence ID" value="CAE7370873.1"/>
    <property type="molecule type" value="Genomic_DNA"/>
</dbReference>
<dbReference type="Proteomes" id="UP000649617">
    <property type="component" value="Unassembled WGS sequence"/>
</dbReference>
<accession>A0A812Q1G7</accession>
<feature type="region of interest" description="Disordered" evidence="1">
    <location>
        <begin position="1"/>
        <end position="76"/>
    </location>
</feature>
<dbReference type="OrthoDB" id="7485566at2759"/>
<evidence type="ECO:0000256" key="1">
    <source>
        <dbReference type="SAM" id="MobiDB-lite"/>
    </source>
</evidence>
<sequence length="574" mass="60888">MAARGSVPGPHTQATPPVGAATTSPGAHGRVHVTGPARDAPAAHPPSTGVGAQQTHTSADPRDGESRDEWYGCGPPAQVRSPTNSWLYVPLLHAALGALTDGALAQWRADPRAAPWWEEARRALAASAPVPVAALTEALIAAAVHNHEALPETALAEAATLPPSTLIHLGWVVRHLAGEDGYITAAGQAVCLETFGGAGFATTLDRRSDIFRHARRLTVTYGAIEPPPLGNAAGQKAEEAASNEPHAQTGPAPQHAEDGTVADLPSGEAAVGVVAPTHGSLPPDRAEACDVQVADAPPAIPAVGRGRGRGRASREAQPTEDCPAPEDARPQAAQVDGRSQATQAERRLIAAEAGFRRGLRQLDDISLHDEIRQRVLTLQAAPHKVRGTLRTALRTGLREALGTAGPAEVARGWKLFFLASRMLLRRDAGQSFIDARELERRCELFRRGECSCTKRPELTLSLVATLLKPASQPVRHEPSGWYSSALTAAPLAPGTAETLAELRDPERRARRGSLRLLLDDTIWTGAWSLPSCQQGILVLGAPLGSEAFVQHELRRKRDSQDALLRRLPSLSDLQ</sequence>
<evidence type="ECO:0000313" key="2">
    <source>
        <dbReference type="EMBL" id="CAE7370873.1"/>
    </source>
</evidence>
<feature type="non-terminal residue" evidence="2">
    <location>
        <position position="1"/>
    </location>
</feature>
<proteinExistence type="predicted"/>
<feature type="compositionally biased region" description="Basic and acidic residues" evidence="1">
    <location>
        <begin position="59"/>
        <end position="70"/>
    </location>
</feature>
<feature type="region of interest" description="Disordered" evidence="1">
    <location>
        <begin position="223"/>
        <end position="262"/>
    </location>
</feature>
<gene>
    <name evidence="2" type="ORF">SPIL2461_LOCUS9007</name>
</gene>
<reference evidence="2" key="1">
    <citation type="submission" date="2021-02" db="EMBL/GenBank/DDBJ databases">
        <authorList>
            <person name="Dougan E. K."/>
            <person name="Rhodes N."/>
            <person name="Thang M."/>
            <person name="Chan C."/>
        </authorList>
    </citation>
    <scope>NUCLEOTIDE SEQUENCE</scope>
</reference>
<comment type="caution">
    <text evidence="2">The sequence shown here is derived from an EMBL/GenBank/DDBJ whole genome shotgun (WGS) entry which is preliminary data.</text>
</comment>
<feature type="region of interest" description="Disordered" evidence="1">
    <location>
        <begin position="296"/>
        <end position="343"/>
    </location>
</feature>
<organism evidence="2 3">
    <name type="scientific">Symbiodinium pilosum</name>
    <name type="common">Dinoflagellate</name>
    <dbReference type="NCBI Taxonomy" id="2952"/>
    <lineage>
        <taxon>Eukaryota</taxon>
        <taxon>Sar</taxon>
        <taxon>Alveolata</taxon>
        <taxon>Dinophyceae</taxon>
        <taxon>Suessiales</taxon>
        <taxon>Symbiodiniaceae</taxon>
        <taxon>Symbiodinium</taxon>
    </lineage>
</organism>
<protein>
    <submittedName>
        <fullName evidence="2">Uncharacterized protein</fullName>
    </submittedName>
</protein>
<name>A0A812Q1G7_SYMPI</name>
<keyword evidence="3" id="KW-1185">Reference proteome</keyword>
<evidence type="ECO:0000313" key="3">
    <source>
        <dbReference type="Proteomes" id="UP000649617"/>
    </source>
</evidence>
<dbReference type="AlphaFoldDB" id="A0A812Q1G7"/>